<proteinExistence type="predicted"/>
<comment type="caution">
    <text evidence="2">The sequence shown here is derived from an EMBL/GenBank/DDBJ whole genome shotgun (WGS) entry which is preliminary data.</text>
</comment>
<sequence>MTGVRLELNRFSLSDRFYFMLERSNRKKNKRDPQRARRHEVGVDPATRVFPSTTQLLTRESPSSTHIRCFAAAFPSTSNLLLTQVPCANQLRHWSDEPDSRNRVTHPERRSRPARPAAPGTPQSNR</sequence>
<feature type="compositionally biased region" description="Basic and acidic residues" evidence="1">
    <location>
        <begin position="93"/>
        <end position="111"/>
    </location>
</feature>
<dbReference type="Proteomes" id="UP000299102">
    <property type="component" value="Unassembled WGS sequence"/>
</dbReference>
<gene>
    <name evidence="2" type="ORF">EVAR_48727_1</name>
</gene>
<dbReference type="AlphaFoldDB" id="A0A4C1T537"/>
<evidence type="ECO:0000313" key="2">
    <source>
        <dbReference type="EMBL" id="GBP08568.1"/>
    </source>
</evidence>
<protein>
    <submittedName>
        <fullName evidence="2">Uncharacterized protein</fullName>
    </submittedName>
</protein>
<accession>A0A4C1T537</accession>
<name>A0A4C1T537_EUMVA</name>
<evidence type="ECO:0000256" key="1">
    <source>
        <dbReference type="SAM" id="MobiDB-lite"/>
    </source>
</evidence>
<dbReference type="EMBL" id="BGZK01004365">
    <property type="protein sequence ID" value="GBP08568.1"/>
    <property type="molecule type" value="Genomic_DNA"/>
</dbReference>
<keyword evidence="3" id="KW-1185">Reference proteome</keyword>
<feature type="region of interest" description="Disordered" evidence="1">
    <location>
        <begin position="23"/>
        <end position="46"/>
    </location>
</feature>
<reference evidence="2 3" key="1">
    <citation type="journal article" date="2019" name="Commun. Biol.">
        <title>The bagworm genome reveals a unique fibroin gene that provides high tensile strength.</title>
        <authorList>
            <person name="Kono N."/>
            <person name="Nakamura H."/>
            <person name="Ohtoshi R."/>
            <person name="Tomita M."/>
            <person name="Numata K."/>
            <person name="Arakawa K."/>
        </authorList>
    </citation>
    <scope>NUCLEOTIDE SEQUENCE [LARGE SCALE GENOMIC DNA]</scope>
</reference>
<evidence type="ECO:0000313" key="3">
    <source>
        <dbReference type="Proteomes" id="UP000299102"/>
    </source>
</evidence>
<organism evidence="2 3">
    <name type="scientific">Eumeta variegata</name>
    <name type="common">Bagworm moth</name>
    <name type="synonym">Eumeta japonica</name>
    <dbReference type="NCBI Taxonomy" id="151549"/>
    <lineage>
        <taxon>Eukaryota</taxon>
        <taxon>Metazoa</taxon>
        <taxon>Ecdysozoa</taxon>
        <taxon>Arthropoda</taxon>
        <taxon>Hexapoda</taxon>
        <taxon>Insecta</taxon>
        <taxon>Pterygota</taxon>
        <taxon>Neoptera</taxon>
        <taxon>Endopterygota</taxon>
        <taxon>Lepidoptera</taxon>
        <taxon>Glossata</taxon>
        <taxon>Ditrysia</taxon>
        <taxon>Tineoidea</taxon>
        <taxon>Psychidae</taxon>
        <taxon>Oiketicinae</taxon>
        <taxon>Eumeta</taxon>
    </lineage>
</organism>
<feature type="region of interest" description="Disordered" evidence="1">
    <location>
        <begin position="92"/>
        <end position="126"/>
    </location>
</feature>
<feature type="compositionally biased region" description="Basic and acidic residues" evidence="1">
    <location>
        <begin position="31"/>
        <end position="42"/>
    </location>
</feature>